<dbReference type="OMA" id="IMYEHER"/>
<dbReference type="InterPro" id="IPR000608">
    <property type="entry name" value="UBC"/>
</dbReference>
<evidence type="ECO:0000259" key="1">
    <source>
        <dbReference type="PROSITE" id="PS50127"/>
    </source>
</evidence>
<organism evidence="2 3">
    <name type="scientific">Megaselia scalaris</name>
    <name type="common">Humpbacked fly</name>
    <name type="synonym">Phora scalaris</name>
    <dbReference type="NCBI Taxonomy" id="36166"/>
    <lineage>
        <taxon>Eukaryota</taxon>
        <taxon>Metazoa</taxon>
        <taxon>Ecdysozoa</taxon>
        <taxon>Arthropoda</taxon>
        <taxon>Hexapoda</taxon>
        <taxon>Insecta</taxon>
        <taxon>Pterygota</taxon>
        <taxon>Neoptera</taxon>
        <taxon>Endopterygota</taxon>
        <taxon>Diptera</taxon>
        <taxon>Brachycera</taxon>
        <taxon>Muscomorpha</taxon>
        <taxon>Platypezoidea</taxon>
        <taxon>Phoridae</taxon>
        <taxon>Megaseliini</taxon>
        <taxon>Megaselia</taxon>
    </lineage>
</organism>
<dbReference type="PANTHER" id="PTHR24068">
    <property type="entry name" value="UBIQUITIN-CONJUGATING ENZYME E2"/>
    <property type="match status" value="1"/>
</dbReference>
<accession>T1GM62</accession>
<evidence type="ECO:0000313" key="2">
    <source>
        <dbReference type="EnsemblMetazoa" id="MESCA004630-PA"/>
    </source>
</evidence>
<name>T1GM62_MEGSC</name>
<dbReference type="Pfam" id="PF00179">
    <property type="entry name" value="UQ_con"/>
    <property type="match status" value="1"/>
</dbReference>
<proteinExistence type="predicted"/>
<dbReference type="HOGENOM" id="CLU_1706286_0_0_1"/>
<reference evidence="2" key="2">
    <citation type="submission" date="2015-06" db="UniProtKB">
        <authorList>
            <consortium name="EnsemblMetazoa"/>
        </authorList>
    </citation>
    <scope>IDENTIFICATION</scope>
</reference>
<dbReference type="EMBL" id="CAQQ02390278">
    <property type="status" value="NOT_ANNOTATED_CDS"/>
    <property type="molecule type" value="Genomic_DNA"/>
</dbReference>
<dbReference type="PROSITE" id="PS50127">
    <property type="entry name" value="UBC_2"/>
    <property type="match status" value="1"/>
</dbReference>
<dbReference type="STRING" id="36166.T1GM62"/>
<dbReference type="EnsemblMetazoa" id="MESCA004630-RA">
    <property type="protein sequence ID" value="MESCA004630-PA"/>
    <property type="gene ID" value="MESCA004630"/>
</dbReference>
<reference evidence="3" key="1">
    <citation type="submission" date="2013-02" db="EMBL/GenBank/DDBJ databases">
        <authorList>
            <person name="Hughes D."/>
        </authorList>
    </citation>
    <scope>NUCLEOTIDE SEQUENCE</scope>
    <source>
        <strain>Durham</strain>
        <strain evidence="3">NC isolate 2 -- Noor lab</strain>
    </source>
</reference>
<dbReference type="SUPFAM" id="SSF54495">
    <property type="entry name" value="UBC-like"/>
    <property type="match status" value="1"/>
</dbReference>
<dbReference type="Gene3D" id="3.10.110.10">
    <property type="entry name" value="Ubiquitin Conjugating Enzyme"/>
    <property type="match status" value="1"/>
</dbReference>
<protein>
    <recommendedName>
        <fullName evidence="1">UBC core domain-containing protein</fullName>
    </recommendedName>
</protein>
<sequence length="154" mass="17451">MDELKYFTDIQSDGVQGVPLDNYGNWQGCILGPPGSPYEGGKFFVYLYFSELYPFTPPTLRFLTKIFHPNVSRHGDVGIDTIQHNWSVSLTLSKLLLSVQSLLTDPYTEICMEPILGIMYEHERDRFSELLGNGQKSMRCLNGCHPVKLIGPTF</sequence>
<dbReference type="AlphaFoldDB" id="T1GM62"/>
<evidence type="ECO:0000313" key="3">
    <source>
        <dbReference type="Proteomes" id="UP000015102"/>
    </source>
</evidence>
<dbReference type="InterPro" id="IPR016135">
    <property type="entry name" value="UBQ-conjugating_enzyme/RWD"/>
</dbReference>
<feature type="domain" description="UBC core" evidence="1">
    <location>
        <begin position="1"/>
        <end position="140"/>
    </location>
</feature>
<dbReference type="SMART" id="SM00212">
    <property type="entry name" value="UBCc"/>
    <property type="match status" value="1"/>
</dbReference>
<keyword evidence="3" id="KW-1185">Reference proteome</keyword>
<dbReference type="Proteomes" id="UP000015102">
    <property type="component" value="Unassembled WGS sequence"/>
</dbReference>